<dbReference type="Gene3D" id="1.10.510.10">
    <property type="entry name" value="Transferase(Phosphotransferase) domain 1"/>
    <property type="match status" value="1"/>
</dbReference>
<dbReference type="PANTHER" id="PTHR44329:SF288">
    <property type="entry name" value="MITOGEN-ACTIVATED PROTEIN KINASE KINASE KINASE 20"/>
    <property type="match status" value="1"/>
</dbReference>
<gene>
    <name evidence="7" type="primary">PK</name>
    <name evidence="7" type="ORF">Esi_0007_0195</name>
</gene>
<dbReference type="InterPro" id="IPR011009">
    <property type="entry name" value="Kinase-like_dom_sf"/>
</dbReference>
<evidence type="ECO:0000259" key="6">
    <source>
        <dbReference type="PROSITE" id="PS50011"/>
    </source>
</evidence>
<keyword evidence="8" id="KW-1185">Reference proteome</keyword>
<feature type="compositionally biased region" description="Polar residues" evidence="5">
    <location>
        <begin position="255"/>
        <end position="267"/>
    </location>
</feature>
<dbReference type="OMA" id="WIHTAVF"/>
<accession>D8LRV2</accession>
<sequence length="598" mass="66422">MSSPLALDSSGSEPRIRRAFSGSCHPPLLPPPDHVEYIQPLQDAPPSRSISHTPPLPPTDSQDGGRTTFDPLEDFSHDTSNLDATDRCLAAVCSLLQFQIAEVWTYTGEISAAEGKPLEPMCLHVYARPATIESFKDVQGALRDDNTSARHSLSPGLVDEARKQERLLWFTSMHPDTPLHTSLPLNTAVALPISLSVLRRDLCFVFFAEHDVNRQDTAVSVLTQLSKAAGVAISASFPAYAKEDGSGSPARKSRTPSNMSENATSPSLPLGDGPLNLDVRWEQLTTVEFMVNGSRCTIYTAFYGTTPVVVKVMRKDVQDRDTVRQELELEMGLLMRLRHPNIVRLLGAGTRPEPFLLIERLDGGTLAQRCGNAVKVRDRRRRFRHIRQFTYEELLRQGLQLAEALQYMHNEAMPGKLVVHRDLKPDNIGFDAQGNLKLIDLGLGRVVSKAADDKATYRMTGETGSLRYMAPEVALGKPYNGSADVYGFAMILWEMATMTKPFEMMGREQFLQQVVDKGVRPRVSENWPAPFVKLLQSGWHHDMHKRISIGEITTTLRSLLEGAATAAAQARSVERAPTRKFHLFKSSSRKLNKSDFPA</sequence>
<dbReference type="EMBL" id="FN648926">
    <property type="protein sequence ID" value="CBN73869.1"/>
    <property type="molecule type" value="Genomic_DNA"/>
</dbReference>
<evidence type="ECO:0000313" key="8">
    <source>
        <dbReference type="Proteomes" id="UP000002630"/>
    </source>
</evidence>
<dbReference type="PANTHER" id="PTHR44329">
    <property type="entry name" value="SERINE/THREONINE-PROTEIN KINASE TNNI3K-RELATED"/>
    <property type="match status" value="1"/>
</dbReference>
<dbReference type="SUPFAM" id="SSF56112">
    <property type="entry name" value="Protein kinase-like (PK-like)"/>
    <property type="match status" value="1"/>
</dbReference>
<dbReference type="OrthoDB" id="192267at2759"/>
<evidence type="ECO:0000313" key="7">
    <source>
        <dbReference type="EMBL" id="CBN73869.1"/>
    </source>
</evidence>
<evidence type="ECO:0000256" key="2">
    <source>
        <dbReference type="ARBA" id="ARBA00022741"/>
    </source>
</evidence>
<dbReference type="Gene3D" id="3.30.200.20">
    <property type="entry name" value="Phosphorylase Kinase, domain 1"/>
    <property type="match status" value="1"/>
</dbReference>
<evidence type="ECO:0000256" key="4">
    <source>
        <dbReference type="ARBA" id="ARBA00022840"/>
    </source>
</evidence>
<evidence type="ECO:0000256" key="5">
    <source>
        <dbReference type="SAM" id="MobiDB-lite"/>
    </source>
</evidence>
<dbReference type="Pfam" id="PF07714">
    <property type="entry name" value="PK_Tyr_Ser-Thr"/>
    <property type="match status" value="1"/>
</dbReference>
<dbReference type="Proteomes" id="UP000002630">
    <property type="component" value="Linkage Group LG06"/>
</dbReference>
<dbReference type="InParanoid" id="D8LRV2"/>
<dbReference type="InterPro" id="IPR000719">
    <property type="entry name" value="Prot_kinase_dom"/>
</dbReference>
<proteinExistence type="predicted"/>
<name>D8LRV2_ECTSI</name>
<dbReference type="GO" id="GO:0004674">
    <property type="term" value="F:protein serine/threonine kinase activity"/>
    <property type="evidence" value="ECO:0007669"/>
    <property type="project" value="TreeGrafter"/>
</dbReference>
<keyword evidence="3 7" id="KW-0418">Kinase</keyword>
<dbReference type="InterPro" id="IPR051681">
    <property type="entry name" value="Ser/Thr_Kinases-Pseudokinases"/>
</dbReference>
<feature type="region of interest" description="Disordered" evidence="5">
    <location>
        <begin position="1"/>
        <end position="74"/>
    </location>
</feature>
<keyword evidence="4" id="KW-0067">ATP-binding</keyword>
<dbReference type="FunFam" id="3.30.200.20:FF:000180">
    <property type="entry name" value="serine/threonine-protein kinase STY46-like"/>
    <property type="match status" value="1"/>
</dbReference>
<dbReference type="SMART" id="SM00220">
    <property type="entry name" value="S_TKc"/>
    <property type="match status" value="1"/>
</dbReference>
<protein>
    <submittedName>
        <fullName evidence="7">Serine/threonine-protein kinase CTR1</fullName>
    </submittedName>
</protein>
<dbReference type="EMBL" id="FN649731">
    <property type="protein sequence ID" value="CBN73869.1"/>
    <property type="molecule type" value="Genomic_DNA"/>
</dbReference>
<dbReference type="AlphaFoldDB" id="D8LRV2"/>
<evidence type="ECO:0000256" key="3">
    <source>
        <dbReference type="ARBA" id="ARBA00022777"/>
    </source>
</evidence>
<dbReference type="STRING" id="2880.D8LRV2"/>
<dbReference type="PROSITE" id="PS50011">
    <property type="entry name" value="PROTEIN_KINASE_DOM"/>
    <property type="match status" value="1"/>
</dbReference>
<dbReference type="GO" id="GO:0005524">
    <property type="term" value="F:ATP binding"/>
    <property type="evidence" value="ECO:0007669"/>
    <property type="project" value="UniProtKB-KW"/>
</dbReference>
<feature type="domain" description="Protein kinase" evidence="6">
    <location>
        <begin position="284"/>
        <end position="560"/>
    </location>
</feature>
<reference evidence="7 8" key="1">
    <citation type="journal article" date="2010" name="Nature">
        <title>The Ectocarpus genome and the independent evolution of multicellularity in brown algae.</title>
        <authorList>
            <person name="Cock J.M."/>
            <person name="Sterck L."/>
            <person name="Rouze P."/>
            <person name="Scornet D."/>
            <person name="Allen A.E."/>
            <person name="Amoutzias G."/>
            <person name="Anthouard V."/>
            <person name="Artiguenave F."/>
            <person name="Aury J.M."/>
            <person name="Badger J.H."/>
            <person name="Beszteri B."/>
            <person name="Billiau K."/>
            <person name="Bonnet E."/>
            <person name="Bothwell J.H."/>
            <person name="Bowler C."/>
            <person name="Boyen C."/>
            <person name="Brownlee C."/>
            <person name="Carrano C.J."/>
            <person name="Charrier B."/>
            <person name="Cho G.Y."/>
            <person name="Coelho S.M."/>
            <person name="Collen J."/>
            <person name="Corre E."/>
            <person name="Da Silva C."/>
            <person name="Delage L."/>
            <person name="Delaroque N."/>
            <person name="Dittami S.M."/>
            <person name="Doulbeau S."/>
            <person name="Elias M."/>
            <person name="Farnham G."/>
            <person name="Gachon C.M."/>
            <person name="Gschloessl B."/>
            <person name="Heesch S."/>
            <person name="Jabbari K."/>
            <person name="Jubin C."/>
            <person name="Kawai H."/>
            <person name="Kimura K."/>
            <person name="Kloareg B."/>
            <person name="Kupper F.C."/>
            <person name="Lang D."/>
            <person name="Le Bail A."/>
            <person name="Leblanc C."/>
            <person name="Lerouge P."/>
            <person name="Lohr M."/>
            <person name="Lopez P.J."/>
            <person name="Martens C."/>
            <person name="Maumus F."/>
            <person name="Michel G."/>
            <person name="Miranda-Saavedra D."/>
            <person name="Morales J."/>
            <person name="Moreau H."/>
            <person name="Motomura T."/>
            <person name="Nagasato C."/>
            <person name="Napoli C.A."/>
            <person name="Nelson D.R."/>
            <person name="Nyvall-Collen P."/>
            <person name="Peters A.F."/>
            <person name="Pommier C."/>
            <person name="Potin P."/>
            <person name="Poulain J."/>
            <person name="Quesneville H."/>
            <person name="Read B."/>
            <person name="Rensing S.A."/>
            <person name="Ritter A."/>
            <person name="Rousvoal S."/>
            <person name="Samanta M."/>
            <person name="Samson G."/>
            <person name="Schroeder D.C."/>
            <person name="Segurens B."/>
            <person name="Strittmatter M."/>
            <person name="Tonon T."/>
            <person name="Tregear J.W."/>
            <person name="Valentin K."/>
            <person name="von Dassow P."/>
            <person name="Yamagishi T."/>
            <person name="Van de Peer Y."/>
            <person name="Wincker P."/>
        </authorList>
    </citation>
    <scope>NUCLEOTIDE SEQUENCE [LARGE SCALE GENOMIC DNA]</scope>
    <source>
        <strain evidence="8">Ec32 / CCAP1310/4</strain>
    </source>
</reference>
<organism evidence="7 8">
    <name type="scientific">Ectocarpus siliculosus</name>
    <name type="common">Brown alga</name>
    <name type="synonym">Conferva siliculosa</name>
    <dbReference type="NCBI Taxonomy" id="2880"/>
    <lineage>
        <taxon>Eukaryota</taxon>
        <taxon>Sar</taxon>
        <taxon>Stramenopiles</taxon>
        <taxon>Ochrophyta</taxon>
        <taxon>PX clade</taxon>
        <taxon>Phaeophyceae</taxon>
        <taxon>Ectocarpales</taxon>
        <taxon>Ectocarpaceae</taxon>
        <taxon>Ectocarpus</taxon>
    </lineage>
</organism>
<keyword evidence="1" id="KW-0808">Transferase</keyword>
<feature type="region of interest" description="Disordered" evidence="5">
    <location>
        <begin position="241"/>
        <end position="271"/>
    </location>
</feature>
<dbReference type="InterPro" id="IPR001245">
    <property type="entry name" value="Ser-Thr/Tyr_kinase_cat_dom"/>
</dbReference>
<evidence type="ECO:0000256" key="1">
    <source>
        <dbReference type="ARBA" id="ARBA00022679"/>
    </source>
</evidence>
<keyword evidence="2" id="KW-0547">Nucleotide-binding</keyword>